<dbReference type="EMBL" id="AVOT02038898">
    <property type="protein sequence ID" value="MBW0533845.1"/>
    <property type="molecule type" value="Genomic_DNA"/>
</dbReference>
<gene>
    <name evidence="1" type="ORF">O181_073560</name>
</gene>
<protein>
    <submittedName>
        <fullName evidence="1">Uncharacterized protein</fullName>
    </submittedName>
</protein>
<dbReference type="Proteomes" id="UP000765509">
    <property type="component" value="Unassembled WGS sequence"/>
</dbReference>
<comment type="caution">
    <text evidence="1">The sequence shown here is derived from an EMBL/GenBank/DDBJ whole genome shotgun (WGS) entry which is preliminary data.</text>
</comment>
<proteinExistence type="predicted"/>
<sequence>MSQFSEKAQMKFAELQAINERMKTLTASMDKIVKILQEGHTQLSKASVKTNKRLNQVFEEQHHSQRDWYCLDKDINKLFNVYHTMKHKPKARVMDNPYHQKDIKPDAILVNNARSLSQYQDGDNMSYSQKEA</sequence>
<reference evidence="1" key="1">
    <citation type="submission" date="2021-03" db="EMBL/GenBank/DDBJ databases">
        <title>Draft genome sequence of rust myrtle Austropuccinia psidii MF-1, a brazilian biotype.</title>
        <authorList>
            <person name="Quecine M.C."/>
            <person name="Pachon D.M.R."/>
            <person name="Bonatelli M.L."/>
            <person name="Correr F.H."/>
            <person name="Franceschini L.M."/>
            <person name="Leite T.F."/>
            <person name="Margarido G.R.A."/>
            <person name="Almeida C.A."/>
            <person name="Ferrarezi J.A."/>
            <person name="Labate C.A."/>
        </authorList>
    </citation>
    <scope>NUCLEOTIDE SEQUENCE</scope>
    <source>
        <strain evidence="1">MF-1</strain>
    </source>
</reference>
<keyword evidence="2" id="KW-1185">Reference proteome</keyword>
<evidence type="ECO:0000313" key="1">
    <source>
        <dbReference type="EMBL" id="MBW0533845.1"/>
    </source>
</evidence>
<evidence type="ECO:0000313" key="2">
    <source>
        <dbReference type="Proteomes" id="UP000765509"/>
    </source>
</evidence>
<dbReference type="AlphaFoldDB" id="A0A9Q3IC53"/>
<name>A0A9Q3IC53_9BASI</name>
<organism evidence="1 2">
    <name type="scientific">Austropuccinia psidii MF-1</name>
    <dbReference type="NCBI Taxonomy" id="1389203"/>
    <lineage>
        <taxon>Eukaryota</taxon>
        <taxon>Fungi</taxon>
        <taxon>Dikarya</taxon>
        <taxon>Basidiomycota</taxon>
        <taxon>Pucciniomycotina</taxon>
        <taxon>Pucciniomycetes</taxon>
        <taxon>Pucciniales</taxon>
        <taxon>Sphaerophragmiaceae</taxon>
        <taxon>Austropuccinia</taxon>
    </lineage>
</organism>
<accession>A0A9Q3IC53</accession>